<sequence>MHLESDTTIVNKSQQESFEFLADVNNYEKIMPESIEKFEIKSEESFLFQLKGMPVIGLKIQEKLPYQTVVLGSMSDKFPFTLKADIQEVDANNSKVQLVFDGELNAMMAMMVKSPLKKFINTLSENLGKL</sequence>
<dbReference type="Proteomes" id="UP000719267">
    <property type="component" value="Unassembled WGS sequence"/>
</dbReference>
<evidence type="ECO:0000313" key="2">
    <source>
        <dbReference type="Proteomes" id="UP000719267"/>
    </source>
</evidence>
<organism evidence="1 2">
    <name type="scientific">Mesonia aestuariivivens</name>
    <dbReference type="NCBI Taxonomy" id="2796128"/>
    <lineage>
        <taxon>Bacteria</taxon>
        <taxon>Pseudomonadati</taxon>
        <taxon>Bacteroidota</taxon>
        <taxon>Flavobacteriia</taxon>
        <taxon>Flavobacteriales</taxon>
        <taxon>Flavobacteriaceae</taxon>
        <taxon>Mesonia</taxon>
    </lineage>
</organism>
<dbReference type="EMBL" id="JAHWDF010000007">
    <property type="protein sequence ID" value="MBW2961741.1"/>
    <property type="molecule type" value="Genomic_DNA"/>
</dbReference>
<protein>
    <submittedName>
        <fullName evidence="1">SRPBCC family protein</fullName>
    </submittedName>
</protein>
<dbReference type="RefSeq" id="WP_219040031.1">
    <property type="nucleotide sequence ID" value="NZ_JAHWDF010000007.1"/>
</dbReference>
<gene>
    <name evidence="1" type="ORF">KW502_08015</name>
</gene>
<keyword evidence="2" id="KW-1185">Reference proteome</keyword>
<name>A0ABS6W1L5_9FLAO</name>
<reference evidence="1 2" key="1">
    <citation type="submission" date="2021-07" db="EMBL/GenBank/DDBJ databases">
        <title>Mesonia aestuariivivens sp. nov., isolated from a tidal flat.</title>
        <authorList>
            <person name="Kim Y.-O."/>
            <person name="Yoon J.-H."/>
        </authorList>
    </citation>
    <scope>NUCLEOTIDE SEQUENCE [LARGE SCALE GENOMIC DNA]</scope>
    <source>
        <strain evidence="1 2">JHPTF-M18</strain>
    </source>
</reference>
<evidence type="ECO:0000313" key="1">
    <source>
        <dbReference type="EMBL" id="MBW2961741.1"/>
    </source>
</evidence>
<comment type="caution">
    <text evidence="1">The sequence shown here is derived from an EMBL/GenBank/DDBJ whole genome shotgun (WGS) entry which is preliminary data.</text>
</comment>
<accession>A0ABS6W1L5</accession>
<proteinExistence type="predicted"/>